<dbReference type="RefSeq" id="WP_248254933.1">
    <property type="nucleotide sequence ID" value="NZ_JAIWJX010000004.1"/>
</dbReference>
<accession>A0A9X2BG95</accession>
<name>A0A9X2BG95_9BACL</name>
<dbReference type="Proteomes" id="UP001139011">
    <property type="component" value="Unassembled WGS sequence"/>
</dbReference>
<evidence type="ECO:0000313" key="1">
    <source>
        <dbReference type="EMBL" id="MCK6259570.1"/>
    </source>
</evidence>
<dbReference type="AlphaFoldDB" id="A0A9X2BG95"/>
<sequence>MRTQSIKIPRSDLKVSGFVFPHFYRKFLLELDEAYQFPASAWANILALVCDSESTGIVRNFIPNQWAKKLSIPASSFYYGYQFLIQHKIIKEIVINNEYCVEILNYERFTKQELYNDDRKARPNYFRVPFALFETNILAEFVRTKNPRAIKFTLKLFNQLRVKLGQKRGKSALESSFQVQNLSTLKKELNRTSKEIRAIFEILKPIFNVHSIGLSMRKHQVWVKAYQFSFKEKCVEQPDVLGVDQLMAAYSDDLSRYLDRNGLRYKKRDRVSIMLAFKQEVVENLKYVDNLSLRDGVIKEIYGAATAIIEERLNTTAASGKRFKIYSLGAYFRVVFRSIFEPFKKTIPAVELIKAHIELHLEKYRTKLSF</sequence>
<reference evidence="1" key="1">
    <citation type="submission" date="2021-09" db="EMBL/GenBank/DDBJ databases">
        <title>Genome analysis of Fictibacillus sp. KIGAM418 isolated from marine sediment.</title>
        <authorList>
            <person name="Seo M.-J."/>
            <person name="Cho E.-S."/>
            <person name="Hwang C.Y."/>
        </authorList>
    </citation>
    <scope>NUCLEOTIDE SEQUENCE</scope>
    <source>
        <strain evidence="1">KIGAM418</strain>
    </source>
</reference>
<keyword evidence="2" id="KW-1185">Reference proteome</keyword>
<protein>
    <submittedName>
        <fullName evidence="1">Uncharacterized protein</fullName>
    </submittedName>
</protein>
<organism evidence="1 2">
    <name type="scientific">Fictibacillus marinisediminis</name>
    <dbReference type="NCBI Taxonomy" id="2878389"/>
    <lineage>
        <taxon>Bacteria</taxon>
        <taxon>Bacillati</taxon>
        <taxon>Bacillota</taxon>
        <taxon>Bacilli</taxon>
        <taxon>Bacillales</taxon>
        <taxon>Fictibacillaceae</taxon>
        <taxon>Fictibacillus</taxon>
    </lineage>
</organism>
<proteinExistence type="predicted"/>
<comment type="caution">
    <text evidence="1">The sequence shown here is derived from an EMBL/GenBank/DDBJ whole genome shotgun (WGS) entry which is preliminary data.</text>
</comment>
<dbReference type="EMBL" id="JAIWJX010000004">
    <property type="protein sequence ID" value="MCK6259570.1"/>
    <property type="molecule type" value="Genomic_DNA"/>
</dbReference>
<evidence type="ECO:0000313" key="2">
    <source>
        <dbReference type="Proteomes" id="UP001139011"/>
    </source>
</evidence>
<gene>
    <name evidence="1" type="ORF">LCY76_23660</name>
</gene>